<feature type="compositionally biased region" description="Low complexity" evidence="1">
    <location>
        <begin position="12"/>
        <end position="35"/>
    </location>
</feature>
<dbReference type="RefSeq" id="XP_062631081.1">
    <property type="nucleotide sequence ID" value="XM_062775097.1"/>
</dbReference>
<name>A0AAF0YE04_9TREE</name>
<evidence type="ECO:0000256" key="1">
    <source>
        <dbReference type="SAM" id="MobiDB-lite"/>
    </source>
</evidence>
<dbReference type="GeneID" id="87811719"/>
<proteinExistence type="predicted"/>
<reference evidence="2" key="1">
    <citation type="submission" date="2023-10" db="EMBL/GenBank/DDBJ databases">
        <authorList>
            <person name="Noh H."/>
        </authorList>
    </citation>
    <scope>NUCLEOTIDE SEQUENCE</scope>
    <source>
        <strain evidence="2">DUCC4014</strain>
    </source>
</reference>
<accession>A0AAF0YE04</accession>
<feature type="region of interest" description="Disordered" evidence="1">
    <location>
        <begin position="1"/>
        <end position="94"/>
    </location>
</feature>
<keyword evidence="3" id="KW-1185">Reference proteome</keyword>
<protein>
    <submittedName>
        <fullName evidence="2">Uncharacterized protein</fullName>
    </submittedName>
</protein>
<gene>
    <name evidence="2" type="ORF">LOC62_06G008555</name>
</gene>
<dbReference type="EMBL" id="CP086719">
    <property type="protein sequence ID" value="WOO85055.1"/>
    <property type="molecule type" value="Genomic_DNA"/>
</dbReference>
<sequence length="152" mass="16176">MTTSSDDDQPWRSRPASRGSSRTSSRASSVAASTASDDKPAATRRTSLRSRRPEPLVLDKPLPSVLNKPRRPNTALPLASSPDTPISPLLAPLPPALAPPPTSLAPLTPLALPQPARLRDWRSVPITRVIRSRSPKDAEVALAALPRVAVPP</sequence>
<evidence type="ECO:0000313" key="2">
    <source>
        <dbReference type="EMBL" id="WOO85055.1"/>
    </source>
</evidence>
<dbReference type="Proteomes" id="UP000827549">
    <property type="component" value="Chromosome 6"/>
</dbReference>
<evidence type="ECO:0000313" key="3">
    <source>
        <dbReference type="Proteomes" id="UP000827549"/>
    </source>
</evidence>
<dbReference type="AlphaFoldDB" id="A0AAF0YE04"/>
<organism evidence="2 3">
    <name type="scientific">Vanrija pseudolonga</name>
    <dbReference type="NCBI Taxonomy" id="143232"/>
    <lineage>
        <taxon>Eukaryota</taxon>
        <taxon>Fungi</taxon>
        <taxon>Dikarya</taxon>
        <taxon>Basidiomycota</taxon>
        <taxon>Agaricomycotina</taxon>
        <taxon>Tremellomycetes</taxon>
        <taxon>Trichosporonales</taxon>
        <taxon>Trichosporonaceae</taxon>
        <taxon>Vanrija</taxon>
    </lineage>
</organism>